<dbReference type="Proteomes" id="UP000621500">
    <property type="component" value="Unassembled WGS sequence"/>
</dbReference>
<dbReference type="InterPro" id="IPR048936">
    <property type="entry name" value="MvdD-like_ATPgrasp"/>
</dbReference>
<gene>
    <name evidence="2" type="ORF">Pma05_08460</name>
</gene>
<dbReference type="PANTHER" id="PTHR21621:SF0">
    <property type="entry name" value="BETA-CITRYLGLUTAMATE SYNTHASE B-RELATED"/>
    <property type="match status" value="1"/>
</dbReference>
<evidence type="ECO:0000313" key="2">
    <source>
        <dbReference type="EMBL" id="GIG94273.1"/>
    </source>
</evidence>
<accession>A0ABQ4EHS9</accession>
<protein>
    <submittedName>
        <fullName evidence="2">ATP-grasp ribosomal peptide maturase</fullName>
    </submittedName>
</protein>
<dbReference type="NCBIfam" id="TIGR04187">
    <property type="entry name" value="GRASP_SAV_5884"/>
    <property type="match status" value="1"/>
</dbReference>
<feature type="domain" description="MvdD-like pre-ATP grasp" evidence="1">
    <location>
        <begin position="2"/>
        <end position="113"/>
    </location>
</feature>
<comment type="caution">
    <text evidence="2">The sequence shown here is derived from an EMBL/GenBank/DDBJ whole genome shotgun (WGS) entry which is preliminary data.</text>
</comment>
<reference evidence="2 3" key="1">
    <citation type="submission" date="2021-01" db="EMBL/GenBank/DDBJ databases">
        <title>Whole genome shotgun sequence of Plantactinospora mayteni NBRC 109088.</title>
        <authorList>
            <person name="Komaki H."/>
            <person name="Tamura T."/>
        </authorList>
    </citation>
    <scope>NUCLEOTIDE SEQUENCE [LARGE SCALE GENOMIC DNA]</scope>
    <source>
        <strain evidence="2 3">NBRC 109088</strain>
    </source>
</reference>
<dbReference type="RefSeq" id="WP_203855932.1">
    <property type="nucleotide sequence ID" value="NZ_BAAAZQ010000002.1"/>
</dbReference>
<keyword evidence="3" id="KW-1185">Reference proteome</keyword>
<dbReference type="Gene3D" id="3.30.470.20">
    <property type="entry name" value="ATP-grasp fold, B domain"/>
    <property type="match status" value="1"/>
</dbReference>
<evidence type="ECO:0000313" key="3">
    <source>
        <dbReference type="Proteomes" id="UP000621500"/>
    </source>
</evidence>
<proteinExistence type="predicted"/>
<name>A0ABQ4EHS9_9ACTN</name>
<evidence type="ECO:0000259" key="1">
    <source>
        <dbReference type="Pfam" id="PF21068"/>
    </source>
</evidence>
<sequence length="315" mass="34021">MTVLILTHPLDLTTDLVVAALVERGTPVARFDLAQFPQDLTLDARLVHGQWTGSLADSHRRVDLDGVTAVYYRRPSPFVLPAMSDPERVWAADEARHGIGGVLASLPCRWVNHPGRNAAASYKPVQLTTAVECGLDVPATLITNDQAAARQFVTATADGAVYKPLYGSPAEPGWALFTSRVTADQLGPSVAATAHTFQAYVPKSHEVRLTFVGDRLFPTRIDAGSAAAELDWRTDYDALTYERTEVPPDVAAAVRRLMAALGLRFGALDFVVTPENRWIFLEINANGQWAWIERATGLPIAAAVAAELSTPGVSP</sequence>
<dbReference type="EMBL" id="BONX01000004">
    <property type="protein sequence ID" value="GIG94273.1"/>
    <property type="molecule type" value="Genomic_DNA"/>
</dbReference>
<dbReference type="InterPro" id="IPR026449">
    <property type="entry name" value="GRASP_SAV_5884"/>
</dbReference>
<dbReference type="Pfam" id="PF21068">
    <property type="entry name" value="ATPgraspMvdD"/>
    <property type="match status" value="1"/>
</dbReference>
<dbReference type="SUPFAM" id="SSF56059">
    <property type="entry name" value="Glutathione synthetase ATP-binding domain-like"/>
    <property type="match status" value="1"/>
</dbReference>
<dbReference type="PANTHER" id="PTHR21621">
    <property type="entry name" value="RIBOSOMAL PROTEIN S6 MODIFICATION PROTEIN"/>
    <property type="match status" value="1"/>
</dbReference>
<organism evidence="2 3">
    <name type="scientific">Plantactinospora mayteni</name>
    <dbReference type="NCBI Taxonomy" id="566021"/>
    <lineage>
        <taxon>Bacteria</taxon>
        <taxon>Bacillati</taxon>
        <taxon>Actinomycetota</taxon>
        <taxon>Actinomycetes</taxon>
        <taxon>Micromonosporales</taxon>
        <taxon>Micromonosporaceae</taxon>
        <taxon>Plantactinospora</taxon>
    </lineage>
</organism>